<keyword evidence="2" id="KW-1185">Reference proteome</keyword>
<sequence length="854" mass="93049">MAWEVDTVLAELTLDEKIALLSGIDFWHTAPVHRLGVPSIRLSDGPNGVRGTRFFNGVPAACLPCGTCLGATWDKSLVQEAGALQGAEAIAKGASVILGPTVNMQRSPLGGRGFESFSEDPILAGTLGASTVCGIQSTGVQATIKHYVCNDQEHERQCQDSRVSERALREIYLMPFMIVQRDSQPGCAMTAYNRVNGVHASESAKLLQDVLRKEWGFSGLVMSDWFGTYTTADAIRAGLDLEMPGPSYIRGELVKQALGARKLLPHDIDACVRNVLNLVKKVEPLGIPENAPETTVDSPETAQLLRNVAGSGIVLMKNEHHVLPFSKEKSVAVIGPNAAFAAYCGGGSASLLPYYAITPLAGIKKKAKDVRYRVGAVGWKNLPLMSGLTKTKEGKEGLTMRVYLDPPETTDREQVDEVYVSKTECFLVDYKHPKLTSALYWVELEGTMTSEETAEYRFSLSVAGTGKVFIDNNLVVDNETAQRPGDTFFGAGTREEFGSMQMQAGRPYKILVKFGTAPTMTFITASATNLGAGGLRVGAEKVIDPKEELAAAVKLAQAVDQVIICAGLSSEWESEGYDRDNMHLPPMSDELITAVTAVNPNTAVVIQSGTPVTMPWLSQTNALLQAWYGGNETGNAIADVLFGDINPSGKLPLSFPHRVEDNPAFLNYRSERGRTLYGEDVYIGYRFYEKTKKDVAFPFGHGLSYSQFEMKDLEIKDAGDEVVASVSVTNTGRVDGAEVVQVYVNQRSPSINRPPKELKGFEKVFLKAGENKQVEVNFPKKYAASFWDEDQDSWIMERDTYEVLVGNSSAHTPLKGTLRFGKRAGGMDCKLRNTGVNSQRLKACLTAERVATQK</sequence>
<accession>A0ACC2ZF29</accession>
<organism evidence="1 2">
    <name type="scientific">Coniosporium tulheliwenetii</name>
    <dbReference type="NCBI Taxonomy" id="3383036"/>
    <lineage>
        <taxon>Eukaryota</taxon>
        <taxon>Fungi</taxon>
        <taxon>Dikarya</taxon>
        <taxon>Ascomycota</taxon>
        <taxon>Pezizomycotina</taxon>
        <taxon>Dothideomycetes</taxon>
        <taxon>Dothideomycetes incertae sedis</taxon>
        <taxon>Coniosporium</taxon>
    </lineage>
</organism>
<evidence type="ECO:0000313" key="2">
    <source>
        <dbReference type="Proteomes" id="UP001172680"/>
    </source>
</evidence>
<name>A0ACC2ZF29_9PEZI</name>
<proteinExistence type="predicted"/>
<keyword evidence="1" id="KW-0378">Hydrolase</keyword>
<dbReference type="Proteomes" id="UP001172680">
    <property type="component" value="Unassembled WGS sequence"/>
</dbReference>
<comment type="caution">
    <text evidence="1">The sequence shown here is derived from an EMBL/GenBank/DDBJ whole genome shotgun (WGS) entry which is preliminary data.</text>
</comment>
<protein>
    <submittedName>
        <fullName evidence="1">Beta-glucosidase</fullName>
        <ecNumber evidence="1">3.2.1.21</ecNumber>
    </submittedName>
</protein>
<dbReference type="EMBL" id="JAPDRP010000006">
    <property type="protein sequence ID" value="KAJ9646384.1"/>
    <property type="molecule type" value="Genomic_DNA"/>
</dbReference>
<dbReference type="EC" id="3.2.1.21" evidence="1"/>
<evidence type="ECO:0000313" key="1">
    <source>
        <dbReference type="EMBL" id="KAJ9646384.1"/>
    </source>
</evidence>
<gene>
    <name evidence="1" type="primary">BGL1</name>
    <name evidence="1" type="ORF">H2199_002433</name>
</gene>
<keyword evidence="1" id="KW-0326">Glycosidase</keyword>
<reference evidence="1" key="1">
    <citation type="submission" date="2022-10" db="EMBL/GenBank/DDBJ databases">
        <title>Culturing micro-colonial fungi from biological soil crusts in the Mojave desert and describing Neophaeococcomyces mojavensis, and introducing the new genera and species Taxawa tesnikishii.</title>
        <authorList>
            <person name="Kurbessoian T."/>
            <person name="Stajich J.E."/>
        </authorList>
    </citation>
    <scope>NUCLEOTIDE SEQUENCE</scope>
    <source>
        <strain evidence="1">JES_115</strain>
    </source>
</reference>